<accession>A0ACC0B2D3</accession>
<gene>
    <name evidence="1" type="ORF">M9H77_16595</name>
</gene>
<comment type="caution">
    <text evidence="1">The sequence shown here is derived from an EMBL/GenBank/DDBJ whole genome shotgun (WGS) entry which is preliminary data.</text>
</comment>
<protein>
    <submittedName>
        <fullName evidence="1">Uncharacterized protein</fullName>
    </submittedName>
</protein>
<dbReference type="EMBL" id="CM044704">
    <property type="protein sequence ID" value="KAI5666742.1"/>
    <property type="molecule type" value="Genomic_DNA"/>
</dbReference>
<keyword evidence="2" id="KW-1185">Reference proteome</keyword>
<evidence type="ECO:0000313" key="1">
    <source>
        <dbReference type="EMBL" id="KAI5666742.1"/>
    </source>
</evidence>
<reference evidence="2" key="1">
    <citation type="journal article" date="2023" name="Nat. Plants">
        <title>Single-cell RNA sequencing provides a high-resolution roadmap for understanding the multicellular compartmentation of specialized metabolism.</title>
        <authorList>
            <person name="Sun S."/>
            <person name="Shen X."/>
            <person name="Li Y."/>
            <person name="Li Y."/>
            <person name="Wang S."/>
            <person name="Li R."/>
            <person name="Zhang H."/>
            <person name="Shen G."/>
            <person name="Guo B."/>
            <person name="Wei J."/>
            <person name="Xu J."/>
            <person name="St-Pierre B."/>
            <person name="Chen S."/>
            <person name="Sun C."/>
        </authorList>
    </citation>
    <scope>NUCLEOTIDE SEQUENCE [LARGE SCALE GENOMIC DNA]</scope>
</reference>
<evidence type="ECO:0000313" key="2">
    <source>
        <dbReference type="Proteomes" id="UP001060085"/>
    </source>
</evidence>
<sequence>MATCGSLQHIFDKQLPESPTLLESLSSWKQIKSVKTIEDSSSSSYTEIFGELHFQEHHVDSSSSSSSPLPQSSSPSSTASSSSSFFTEIHPQNGNERLDKEKNEIPSSYYPRKQYRHSDSFSSMNSESLSLCTESLGFESSDDVEDLRNETSFDFQNQEEKTQSFSKHLQSENSWKESKRSKSKGSFPPPISCIGRTGKPWVCFKSYRQDGRFILQEIRIPTQEFLHACREDGRLRLQFIQSDDEILQEDEEEDDDDYDYDDVEKIKETNKKTNDDDDDKEAQDYVTNEENRGSKVVQISTIDASESSSQE</sequence>
<name>A0ACC0B2D3_CATRO</name>
<organism evidence="1 2">
    <name type="scientific">Catharanthus roseus</name>
    <name type="common">Madagascar periwinkle</name>
    <name type="synonym">Vinca rosea</name>
    <dbReference type="NCBI Taxonomy" id="4058"/>
    <lineage>
        <taxon>Eukaryota</taxon>
        <taxon>Viridiplantae</taxon>
        <taxon>Streptophyta</taxon>
        <taxon>Embryophyta</taxon>
        <taxon>Tracheophyta</taxon>
        <taxon>Spermatophyta</taxon>
        <taxon>Magnoliopsida</taxon>
        <taxon>eudicotyledons</taxon>
        <taxon>Gunneridae</taxon>
        <taxon>Pentapetalae</taxon>
        <taxon>asterids</taxon>
        <taxon>lamiids</taxon>
        <taxon>Gentianales</taxon>
        <taxon>Apocynaceae</taxon>
        <taxon>Rauvolfioideae</taxon>
        <taxon>Vinceae</taxon>
        <taxon>Catharanthinae</taxon>
        <taxon>Catharanthus</taxon>
    </lineage>
</organism>
<dbReference type="Proteomes" id="UP001060085">
    <property type="component" value="Linkage Group LG04"/>
</dbReference>
<proteinExistence type="predicted"/>